<dbReference type="GO" id="GO:0005524">
    <property type="term" value="F:ATP binding"/>
    <property type="evidence" value="ECO:0007669"/>
    <property type="project" value="UniProtKB-KW"/>
</dbReference>
<name>A0A923J321_CLOTT</name>
<proteinExistence type="predicted"/>
<organism evidence="12 13">
    <name type="scientific">Clostridium tetanomorphum</name>
    <dbReference type="NCBI Taxonomy" id="1553"/>
    <lineage>
        <taxon>Bacteria</taxon>
        <taxon>Bacillati</taxon>
        <taxon>Bacillota</taxon>
        <taxon>Clostridia</taxon>
        <taxon>Eubacteriales</taxon>
        <taxon>Clostridiaceae</taxon>
        <taxon>Clostridium</taxon>
    </lineage>
</organism>
<dbReference type="PROSITE" id="PS00211">
    <property type="entry name" value="ABC_TRANSPORTER_1"/>
    <property type="match status" value="1"/>
</dbReference>
<dbReference type="InterPro" id="IPR027417">
    <property type="entry name" value="P-loop_NTPase"/>
</dbReference>
<dbReference type="PANTHER" id="PTHR43394">
    <property type="entry name" value="ATP-DEPENDENT PERMEASE MDL1, MITOCHONDRIAL"/>
    <property type="match status" value="1"/>
</dbReference>
<evidence type="ECO:0000256" key="7">
    <source>
        <dbReference type="ARBA" id="ARBA00022989"/>
    </source>
</evidence>
<reference evidence="12 13" key="1">
    <citation type="submission" date="2020-04" db="EMBL/GenBank/DDBJ databases">
        <title>Genomic insights into acetone-butanol-ethanol (ABE) fermentation by sequencing solventogenic clostridia strains.</title>
        <authorList>
            <person name="Brown S."/>
        </authorList>
    </citation>
    <scope>NUCLEOTIDE SEQUENCE [LARGE SCALE GENOMIC DNA]</scope>
    <source>
        <strain evidence="12 13">DJ011</strain>
    </source>
</reference>
<keyword evidence="7 9" id="KW-1133">Transmembrane helix</keyword>
<evidence type="ECO:0000256" key="1">
    <source>
        <dbReference type="ARBA" id="ARBA00004651"/>
    </source>
</evidence>
<dbReference type="PROSITE" id="PS50893">
    <property type="entry name" value="ABC_TRANSPORTER_2"/>
    <property type="match status" value="1"/>
</dbReference>
<dbReference type="InterPro" id="IPR003593">
    <property type="entry name" value="AAA+_ATPase"/>
</dbReference>
<keyword evidence="3" id="KW-1003">Cell membrane</keyword>
<dbReference type="InterPro" id="IPR011527">
    <property type="entry name" value="ABC1_TM_dom"/>
</dbReference>
<feature type="domain" description="ABC transmembrane type-1" evidence="11">
    <location>
        <begin position="19"/>
        <end position="321"/>
    </location>
</feature>
<gene>
    <name evidence="12" type="ORF">HGG79_17260</name>
</gene>
<evidence type="ECO:0000313" key="12">
    <source>
        <dbReference type="EMBL" id="MBC2399505.1"/>
    </source>
</evidence>
<evidence type="ECO:0000256" key="3">
    <source>
        <dbReference type="ARBA" id="ARBA00022475"/>
    </source>
</evidence>
<accession>A0A923J321</accession>
<feature type="domain" description="ABC transporter" evidence="10">
    <location>
        <begin position="353"/>
        <end position="587"/>
    </location>
</feature>
<feature type="transmembrane region" description="Helical" evidence="9">
    <location>
        <begin position="180"/>
        <end position="197"/>
    </location>
</feature>
<dbReference type="PROSITE" id="PS50929">
    <property type="entry name" value="ABC_TM1F"/>
    <property type="match status" value="1"/>
</dbReference>
<dbReference type="InterPro" id="IPR003439">
    <property type="entry name" value="ABC_transporter-like_ATP-bd"/>
</dbReference>
<dbReference type="CDD" id="cd18542">
    <property type="entry name" value="ABC_6TM_YknU_like"/>
    <property type="match status" value="1"/>
</dbReference>
<dbReference type="SMART" id="SM00382">
    <property type="entry name" value="AAA"/>
    <property type="match status" value="1"/>
</dbReference>
<feature type="transmembrane region" description="Helical" evidence="9">
    <location>
        <begin position="16"/>
        <end position="34"/>
    </location>
</feature>
<keyword evidence="8 9" id="KW-0472">Membrane</keyword>
<dbReference type="RefSeq" id="WP_035148004.1">
    <property type="nucleotide sequence ID" value="NZ_JAAZWO010000029.1"/>
</dbReference>
<sequence>MKAKKRLLEFLNGNKLLYLGAIFCIAIATFIGIIEPLVIKTTIDSVIGDKPIETSLFVEKLINRIGGRSVLVQNLWICSIALITLASIRGIFLFLKGALSAKASENIAKNIRERLYNHIQHLPYEYHIKNEKGELIQRCTSDIDTIRKFLSTQFVEMGRAIFILIFSISAMIALDKKMTVVAIGTVPFIFTFSFIFFSKIKNLFKQVDEAEAKMTTVLQENISGVRVVRAFGREKYEIEKYDKENENYTKLAYKLYVLLSNYWSISDFLCMIQIGAVLIFGIYFTVKRNITLGTLVVFMNYEGMLLWPVRQLGRILSDMGKMVVSINRIGEILDEKTETELCNEKMPQISGNIEFKEVYFYYEKNNPILKGISFNIKKGEKIAIIGSTGSGKSSLTYLLTRLYDYQQGSIKIDGIELRDINKKWIRKNIGLVLQEPFLFSRTIKENIKIANKEANEDKIIKAASEAAIHKVILEFEKGYDTLVGENGVTLSGGQRQRVAIARTLISNSPILIFDDSLSAVDTKTDKKIRKALKNRSKGVTTIIISHRIATIKDADKIIVMNKGEIAQIGVHEKLIKEEGLYKRIWQIQKNVREEDEKVS</sequence>
<keyword evidence="13" id="KW-1185">Reference proteome</keyword>
<dbReference type="InterPro" id="IPR017871">
    <property type="entry name" value="ABC_transporter-like_CS"/>
</dbReference>
<dbReference type="SUPFAM" id="SSF90123">
    <property type="entry name" value="ABC transporter transmembrane region"/>
    <property type="match status" value="1"/>
</dbReference>
<dbReference type="PANTHER" id="PTHR43394:SF1">
    <property type="entry name" value="ATP-BINDING CASSETTE SUB-FAMILY B MEMBER 10, MITOCHONDRIAL"/>
    <property type="match status" value="1"/>
</dbReference>
<keyword evidence="6 12" id="KW-0067">ATP-binding</keyword>
<evidence type="ECO:0000256" key="2">
    <source>
        <dbReference type="ARBA" id="ARBA00022448"/>
    </source>
</evidence>
<dbReference type="FunFam" id="3.40.50.300:FF:000221">
    <property type="entry name" value="Multidrug ABC transporter ATP-binding protein"/>
    <property type="match status" value="1"/>
</dbReference>
<dbReference type="Pfam" id="PF00005">
    <property type="entry name" value="ABC_tran"/>
    <property type="match status" value="1"/>
</dbReference>
<dbReference type="GO" id="GO:0016887">
    <property type="term" value="F:ATP hydrolysis activity"/>
    <property type="evidence" value="ECO:0007669"/>
    <property type="project" value="InterPro"/>
</dbReference>
<feature type="transmembrane region" description="Helical" evidence="9">
    <location>
        <begin position="262"/>
        <end position="284"/>
    </location>
</feature>
<evidence type="ECO:0000313" key="13">
    <source>
        <dbReference type="Proteomes" id="UP000563151"/>
    </source>
</evidence>
<keyword evidence="2" id="KW-0813">Transport</keyword>
<comment type="caution">
    <text evidence="12">The sequence shown here is derived from an EMBL/GenBank/DDBJ whole genome shotgun (WGS) entry which is preliminary data.</text>
</comment>
<dbReference type="Gene3D" id="1.20.1560.10">
    <property type="entry name" value="ABC transporter type 1, transmembrane domain"/>
    <property type="match status" value="1"/>
</dbReference>
<keyword evidence="5" id="KW-0547">Nucleotide-binding</keyword>
<evidence type="ECO:0000256" key="9">
    <source>
        <dbReference type="SAM" id="Phobius"/>
    </source>
</evidence>
<feature type="transmembrane region" description="Helical" evidence="9">
    <location>
        <begin position="74"/>
        <end position="95"/>
    </location>
</feature>
<dbReference type="Proteomes" id="UP000563151">
    <property type="component" value="Unassembled WGS sequence"/>
</dbReference>
<dbReference type="Gene3D" id="3.40.50.300">
    <property type="entry name" value="P-loop containing nucleotide triphosphate hydrolases"/>
    <property type="match status" value="1"/>
</dbReference>
<evidence type="ECO:0000256" key="6">
    <source>
        <dbReference type="ARBA" id="ARBA00022840"/>
    </source>
</evidence>
<evidence type="ECO:0000256" key="5">
    <source>
        <dbReference type="ARBA" id="ARBA00022741"/>
    </source>
</evidence>
<dbReference type="InterPro" id="IPR036640">
    <property type="entry name" value="ABC1_TM_sf"/>
</dbReference>
<keyword evidence="4 9" id="KW-0812">Transmembrane</keyword>
<comment type="subcellular location">
    <subcellularLocation>
        <location evidence="1">Cell membrane</location>
        <topology evidence="1">Multi-pass membrane protein</topology>
    </subcellularLocation>
</comment>
<dbReference type="AlphaFoldDB" id="A0A923J321"/>
<dbReference type="InterPro" id="IPR039421">
    <property type="entry name" value="Type_1_exporter"/>
</dbReference>
<protein>
    <submittedName>
        <fullName evidence="12">ABC transporter ATP-binding protein</fullName>
    </submittedName>
</protein>
<feature type="transmembrane region" description="Helical" evidence="9">
    <location>
        <begin position="157"/>
        <end position="174"/>
    </location>
</feature>
<evidence type="ECO:0000259" key="10">
    <source>
        <dbReference type="PROSITE" id="PS50893"/>
    </source>
</evidence>
<dbReference type="SUPFAM" id="SSF52540">
    <property type="entry name" value="P-loop containing nucleoside triphosphate hydrolases"/>
    <property type="match status" value="1"/>
</dbReference>
<evidence type="ECO:0000259" key="11">
    <source>
        <dbReference type="PROSITE" id="PS50929"/>
    </source>
</evidence>
<dbReference type="EMBL" id="JAAZWO010000029">
    <property type="protein sequence ID" value="MBC2399505.1"/>
    <property type="molecule type" value="Genomic_DNA"/>
</dbReference>
<dbReference type="GO" id="GO:0005886">
    <property type="term" value="C:plasma membrane"/>
    <property type="evidence" value="ECO:0007669"/>
    <property type="project" value="UniProtKB-SubCell"/>
</dbReference>
<dbReference type="GO" id="GO:0015421">
    <property type="term" value="F:ABC-type oligopeptide transporter activity"/>
    <property type="evidence" value="ECO:0007669"/>
    <property type="project" value="TreeGrafter"/>
</dbReference>
<evidence type="ECO:0000256" key="8">
    <source>
        <dbReference type="ARBA" id="ARBA00023136"/>
    </source>
</evidence>
<evidence type="ECO:0000256" key="4">
    <source>
        <dbReference type="ARBA" id="ARBA00022692"/>
    </source>
</evidence>
<dbReference type="Pfam" id="PF00664">
    <property type="entry name" value="ABC_membrane"/>
    <property type="match status" value="1"/>
</dbReference>